<evidence type="ECO:0000256" key="2">
    <source>
        <dbReference type="ARBA" id="ARBA00022490"/>
    </source>
</evidence>
<feature type="region of interest" description="Disordered" evidence="6">
    <location>
        <begin position="193"/>
        <end position="438"/>
    </location>
</feature>
<feature type="compositionally biased region" description="Gly residues" evidence="6">
    <location>
        <begin position="253"/>
        <end position="268"/>
    </location>
</feature>
<dbReference type="InterPro" id="IPR035979">
    <property type="entry name" value="RBD_domain_sf"/>
</dbReference>
<dbReference type="CDD" id="cd12325">
    <property type="entry name" value="RRM1_hnRNPA_hnRNPD_like"/>
    <property type="match status" value="1"/>
</dbReference>
<dbReference type="GO" id="GO:0003723">
    <property type="term" value="F:RNA binding"/>
    <property type="evidence" value="ECO:0007669"/>
    <property type="project" value="UniProtKB-UniRule"/>
</dbReference>
<evidence type="ECO:0000256" key="6">
    <source>
        <dbReference type="SAM" id="MobiDB-lite"/>
    </source>
</evidence>
<evidence type="ECO:0000256" key="3">
    <source>
        <dbReference type="ARBA" id="ARBA00022737"/>
    </source>
</evidence>
<feature type="domain" description="RRM" evidence="7">
    <location>
        <begin position="119"/>
        <end position="196"/>
    </location>
</feature>
<feature type="compositionally biased region" description="Pro residues" evidence="6">
    <location>
        <begin position="325"/>
        <end position="349"/>
    </location>
</feature>
<dbReference type="AlphaFoldDB" id="A0ABD3W0Q6"/>
<accession>A0ABD3W0Q6</accession>
<dbReference type="Pfam" id="PF00076">
    <property type="entry name" value="RRM_1"/>
    <property type="match status" value="2"/>
</dbReference>
<dbReference type="InterPro" id="IPR012677">
    <property type="entry name" value="Nucleotide-bd_a/b_plait_sf"/>
</dbReference>
<dbReference type="InterPro" id="IPR000504">
    <property type="entry name" value="RRM_dom"/>
</dbReference>
<organism evidence="8 10">
    <name type="scientific">Sinanodonta woodiana</name>
    <name type="common">Chinese pond mussel</name>
    <name type="synonym">Anodonta woodiana</name>
    <dbReference type="NCBI Taxonomy" id="1069815"/>
    <lineage>
        <taxon>Eukaryota</taxon>
        <taxon>Metazoa</taxon>
        <taxon>Spiralia</taxon>
        <taxon>Lophotrochozoa</taxon>
        <taxon>Mollusca</taxon>
        <taxon>Bivalvia</taxon>
        <taxon>Autobranchia</taxon>
        <taxon>Heteroconchia</taxon>
        <taxon>Palaeoheterodonta</taxon>
        <taxon>Unionida</taxon>
        <taxon>Unionoidea</taxon>
        <taxon>Unionidae</taxon>
        <taxon>Unioninae</taxon>
        <taxon>Sinanodonta</taxon>
    </lineage>
</organism>
<dbReference type="PANTHER" id="PTHR48032">
    <property type="entry name" value="RNA-BINDING PROTEIN MUSASHI HOMOLOG RBP6"/>
    <property type="match status" value="1"/>
</dbReference>
<feature type="domain" description="RRM" evidence="7">
    <location>
        <begin position="8"/>
        <end position="90"/>
    </location>
</feature>
<dbReference type="Proteomes" id="UP001634394">
    <property type="component" value="Unassembled WGS sequence"/>
</dbReference>
<proteinExistence type="predicted"/>
<dbReference type="EMBL" id="JBJQND010000009">
    <property type="protein sequence ID" value="KAL3866185.1"/>
    <property type="molecule type" value="Genomic_DNA"/>
</dbReference>
<protein>
    <recommendedName>
        <fullName evidence="7">RRM domain-containing protein</fullName>
    </recommendedName>
</protein>
<keyword evidence="4 5" id="KW-0694">RNA-binding</keyword>
<dbReference type="PROSITE" id="PS50102">
    <property type="entry name" value="RRM"/>
    <property type="match status" value="2"/>
</dbReference>
<name>A0ABD3W0Q6_SINWO</name>
<dbReference type="SUPFAM" id="SSF54928">
    <property type="entry name" value="RNA-binding domain, RBD"/>
    <property type="match status" value="2"/>
</dbReference>
<dbReference type="Gene3D" id="3.30.70.330">
    <property type="match status" value="2"/>
</dbReference>
<comment type="subcellular location">
    <subcellularLocation>
        <location evidence="1">Cytoplasm</location>
    </subcellularLocation>
</comment>
<keyword evidence="2" id="KW-0963">Cytoplasm</keyword>
<evidence type="ECO:0000313" key="9">
    <source>
        <dbReference type="EMBL" id="KAL3866232.1"/>
    </source>
</evidence>
<gene>
    <name evidence="8" type="ORF">ACJMK2_043513</name>
    <name evidence="9" type="ORF">ACJMK2_043548</name>
</gene>
<feature type="compositionally biased region" description="Basic and acidic residues" evidence="6">
    <location>
        <begin position="92"/>
        <end position="103"/>
    </location>
</feature>
<keyword evidence="10" id="KW-1185">Reference proteome</keyword>
<comment type="caution">
    <text evidence="8">The sequence shown here is derived from an EMBL/GenBank/DDBJ whole genome shotgun (WGS) entry which is preliminary data.</text>
</comment>
<evidence type="ECO:0000259" key="7">
    <source>
        <dbReference type="PROSITE" id="PS50102"/>
    </source>
</evidence>
<feature type="compositionally biased region" description="Low complexity" evidence="6">
    <location>
        <begin position="379"/>
        <end position="400"/>
    </location>
</feature>
<evidence type="ECO:0000313" key="8">
    <source>
        <dbReference type="EMBL" id="KAL3866185.1"/>
    </source>
</evidence>
<evidence type="ECO:0000256" key="1">
    <source>
        <dbReference type="ARBA" id="ARBA00004496"/>
    </source>
</evidence>
<dbReference type="FunFam" id="3.30.70.330:FF:000025">
    <property type="entry name" value="RNA-binding protein Musashi homolog 2 isoform X1"/>
    <property type="match status" value="1"/>
</dbReference>
<reference evidence="8 10" key="1">
    <citation type="submission" date="2024-11" db="EMBL/GenBank/DDBJ databases">
        <title>Chromosome-level genome assembly of the freshwater bivalve Anodonta woodiana.</title>
        <authorList>
            <person name="Chen X."/>
        </authorList>
    </citation>
    <scope>NUCLEOTIDE SEQUENCE [LARGE SCALE GENOMIC DNA]</scope>
    <source>
        <strain evidence="8">MN2024</strain>
        <tissue evidence="8">Gills</tissue>
    </source>
</reference>
<evidence type="ECO:0000256" key="4">
    <source>
        <dbReference type="ARBA" id="ARBA00022884"/>
    </source>
</evidence>
<dbReference type="EMBL" id="JBJQND010000009">
    <property type="protein sequence ID" value="KAL3866232.1"/>
    <property type="molecule type" value="Genomic_DNA"/>
</dbReference>
<dbReference type="GO" id="GO:0005737">
    <property type="term" value="C:cytoplasm"/>
    <property type="evidence" value="ECO:0007669"/>
    <property type="project" value="UniProtKB-SubCell"/>
</dbReference>
<keyword evidence="3" id="KW-0677">Repeat</keyword>
<feature type="region of interest" description="Disordered" evidence="6">
    <location>
        <begin position="83"/>
        <end position="103"/>
    </location>
</feature>
<dbReference type="PANTHER" id="PTHR48032:SF18">
    <property type="entry name" value="RRM DOMAIN-CONTAINING PROTEIN"/>
    <property type="match status" value="1"/>
</dbReference>
<sequence length="438" mass="46428">MHDRTEAGKLFVGGLSWETSVESLQNYFCQYGEVVDCVVMKNPQTGKSRGFGFVTYKDTSCVETVLAVKCHIIDGRQVDPKACNPKGANRNDLYKDETQDKERRIKGPRGERVDPYKDKKVFIGGLPGNVDEDYLKEFFSRYGKVIDVTIMFDPQKQRSRGFGFLTFESDESIEQLCGEHYVEVNGKKVECKRAEPREGRRGGGPGGMGMPYDQGPPMGQGGWPPEGGWNQAPPPGGPGPMQGGPGGPPPGQPMGGYQDGYQQQGGWGQPPQQPSSGPWQKPPPQQTKSTPVSNVLPTAPHMGGYPGPHGQPPVGAPGGYQWGPPGGPGQPPMGQPPLSAPPPGQPPAYSPYGQSGGPGYGVPPPGQPPAVPGGPPRPYGEYSYGDASSGAAAGYGTPTPGYGGQGDATQQPAYGAPGPAPPYQRQGSGQQPYHPYRR</sequence>
<feature type="compositionally biased region" description="Pro residues" evidence="6">
    <location>
        <begin position="361"/>
        <end position="378"/>
    </location>
</feature>
<evidence type="ECO:0000256" key="5">
    <source>
        <dbReference type="PROSITE-ProRule" id="PRU00176"/>
    </source>
</evidence>
<dbReference type="SMART" id="SM00360">
    <property type="entry name" value="RRM"/>
    <property type="match status" value="2"/>
</dbReference>
<evidence type="ECO:0000313" key="10">
    <source>
        <dbReference type="Proteomes" id="UP001634394"/>
    </source>
</evidence>